<accession>E3Q577</accession>
<dbReference type="PANTHER" id="PTHR12801:SF45">
    <property type="entry name" value="RNA EXONUCLEASE 4"/>
    <property type="match status" value="1"/>
</dbReference>
<sequence>MASDLRLAKAQRPPNPYGVPSITIEPTQLYLRQLHSMAHRRDVLVRNGFVVHPLSEADMDDKKRCRKCNLRCQSFLPRPGVGPRLLKHFPAGSNNKNKYKPNDKDGKIGPKKDTLNPDPSSNEKLSKPVLKCRYHTGRVDRMYWTCCRAHASTPGCTWAPEHLTWTYARADFKTRHQYHHTPAFSPAATTTATTTTVSSRAAPPHRRPHFAVAIDCEMGTAYDGESELIRVTLVDYFTSEILLDSLVYPQVPMQHYNTKWSGVSRQQMKDARDKGKCIAGGPAAVREAVWRWVGPSTVVVGHAVHNDLAALRWIHPLVVDSLVLATTTRAEQEKREQEEKEKKKREEDDKYEEKRGEQGNEKEKAAATVATLEEGEDEEDGGGDLISFEELALGPRDSKENPKKPSVAKTRVRRKPGGLSLKALTAEMFDRQIQKAKQGHDSLEDALAARDIVHWFVMEKMAGAQAQGGGSVTSDVW</sequence>
<feature type="compositionally biased region" description="Basic and acidic residues" evidence="6">
    <location>
        <begin position="100"/>
        <end position="115"/>
    </location>
</feature>
<gene>
    <name evidence="8" type="ORF">GLRG_00988</name>
</gene>
<feature type="compositionally biased region" description="Acidic residues" evidence="6">
    <location>
        <begin position="373"/>
        <end position="382"/>
    </location>
</feature>
<dbReference type="GO" id="GO:0003676">
    <property type="term" value="F:nucleic acid binding"/>
    <property type="evidence" value="ECO:0007669"/>
    <property type="project" value="InterPro"/>
</dbReference>
<evidence type="ECO:0000256" key="4">
    <source>
        <dbReference type="ARBA" id="ARBA00022839"/>
    </source>
</evidence>
<dbReference type="SUPFAM" id="SSF53098">
    <property type="entry name" value="Ribonuclease H-like"/>
    <property type="match status" value="1"/>
</dbReference>
<dbReference type="Proteomes" id="UP000008782">
    <property type="component" value="Unassembled WGS sequence"/>
</dbReference>
<keyword evidence="3" id="KW-0378">Hydrolase</keyword>
<evidence type="ECO:0000256" key="2">
    <source>
        <dbReference type="ARBA" id="ARBA00022722"/>
    </source>
</evidence>
<evidence type="ECO:0000313" key="9">
    <source>
        <dbReference type="Proteomes" id="UP000008782"/>
    </source>
</evidence>
<dbReference type="HOGENOM" id="CLU_029938_1_0_1"/>
<dbReference type="eggNOG" id="KOG2249">
    <property type="taxonomic scope" value="Eukaryota"/>
</dbReference>
<feature type="region of interest" description="Disordered" evidence="6">
    <location>
        <begin position="329"/>
        <end position="411"/>
    </location>
</feature>
<dbReference type="STRING" id="645133.E3Q577"/>
<keyword evidence="4 8" id="KW-0269">Exonuclease</keyword>
<dbReference type="InterPro" id="IPR047021">
    <property type="entry name" value="REXO1/3/4-like"/>
</dbReference>
<dbReference type="GO" id="GO:0006364">
    <property type="term" value="P:rRNA processing"/>
    <property type="evidence" value="ECO:0007669"/>
    <property type="project" value="UniProtKB-KW"/>
</dbReference>
<dbReference type="SMART" id="SM00479">
    <property type="entry name" value="EXOIII"/>
    <property type="match status" value="1"/>
</dbReference>
<keyword evidence="2" id="KW-0540">Nuclease</keyword>
<evidence type="ECO:0000259" key="7">
    <source>
        <dbReference type="SMART" id="SM00479"/>
    </source>
</evidence>
<dbReference type="EMBL" id="GG697333">
    <property type="protein sequence ID" value="EFQ25844.1"/>
    <property type="molecule type" value="Genomic_DNA"/>
</dbReference>
<proteinExistence type="predicted"/>
<dbReference type="GO" id="GO:0004527">
    <property type="term" value="F:exonuclease activity"/>
    <property type="evidence" value="ECO:0007669"/>
    <property type="project" value="UniProtKB-KW"/>
</dbReference>
<feature type="region of interest" description="Disordered" evidence="6">
    <location>
        <begin position="1"/>
        <end position="20"/>
    </location>
</feature>
<comment type="function">
    <text evidence="5">Exoribonuclease involved in ribosome biosynthesis. Involved in the processing of ITS1, the internal transcribed spacer localized between the 18S and 5.8S rRNAs.</text>
</comment>
<feature type="region of interest" description="Disordered" evidence="6">
    <location>
        <begin position="83"/>
        <end position="124"/>
    </location>
</feature>
<dbReference type="Gene3D" id="3.30.420.10">
    <property type="entry name" value="Ribonuclease H-like superfamily/Ribonuclease H"/>
    <property type="match status" value="2"/>
</dbReference>
<dbReference type="AlphaFoldDB" id="E3Q577"/>
<name>E3Q577_COLGM</name>
<evidence type="ECO:0000256" key="1">
    <source>
        <dbReference type="ARBA" id="ARBA00022552"/>
    </source>
</evidence>
<evidence type="ECO:0000256" key="6">
    <source>
        <dbReference type="SAM" id="MobiDB-lite"/>
    </source>
</evidence>
<protein>
    <submittedName>
        <fullName evidence="8">Exonuclease</fullName>
    </submittedName>
</protein>
<dbReference type="RefSeq" id="XP_008089864.1">
    <property type="nucleotide sequence ID" value="XM_008091673.1"/>
</dbReference>
<dbReference type="CDD" id="cd06137">
    <property type="entry name" value="DEDDh_RNase"/>
    <property type="match status" value="1"/>
</dbReference>
<evidence type="ECO:0000256" key="5">
    <source>
        <dbReference type="ARBA" id="ARBA00025599"/>
    </source>
</evidence>
<keyword evidence="9" id="KW-1185">Reference proteome</keyword>
<dbReference type="InterPro" id="IPR036397">
    <property type="entry name" value="RNaseH_sf"/>
</dbReference>
<dbReference type="InterPro" id="IPR012337">
    <property type="entry name" value="RNaseH-like_sf"/>
</dbReference>
<dbReference type="GO" id="GO:0005634">
    <property type="term" value="C:nucleus"/>
    <property type="evidence" value="ECO:0007669"/>
    <property type="project" value="TreeGrafter"/>
</dbReference>
<feature type="domain" description="Exonuclease" evidence="7">
    <location>
        <begin position="210"/>
        <end position="462"/>
    </location>
</feature>
<dbReference type="VEuPathDB" id="FungiDB:GLRG_00988"/>
<evidence type="ECO:0000256" key="3">
    <source>
        <dbReference type="ARBA" id="ARBA00022801"/>
    </source>
</evidence>
<dbReference type="GO" id="GO:0000027">
    <property type="term" value="P:ribosomal large subunit assembly"/>
    <property type="evidence" value="ECO:0007669"/>
    <property type="project" value="TreeGrafter"/>
</dbReference>
<organism evidence="9">
    <name type="scientific">Colletotrichum graminicola (strain M1.001 / M2 / FGSC 10212)</name>
    <name type="common">Maize anthracnose fungus</name>
    <name type="synonym">Glomerella graminicola</name>
    <dbReference type="NCBI Taxonomy" id="645133"/>
    <lineage>
        <taxon>Eukaryota</taxon>
        <taxon>Fungi</taxon>
        <taxon>Dikarya</taxon>
        <taxon>Ascomycota</taxon>
        <taxon>Pezizomycotina</taxon>
        <taxon>Sordariomycetes</taxon>
        <taxon>Hypocreomycetidae</taxon>
        <taxon>Glomerellales</taxon>
        <taxon>Glomerellaceae</taxon>
        <taxon>Colletotrichum</taxon>
        <taxon>Colletotrichum graminicola species complex</taxon>
    </lineage>
</organism>
<keyword evidence="1" id="KW-0698">rRNA processing</keyword>
<dbReference type="InterPro" id="IPR013520">
    <property type="entry name" value="Ribonucl_H"/>
</dbReference>
<dbReference type="OrthoDB" id="16516at2759"/>
<feature type="compositionally biased region" description="Basic and acidic residues" evidence="6">
    <location>
        <begin position="330"/>
        <end position="365"/>
    </location>
</feature>
<evidence type="ECO:0000313" key="8">
    <source>
        <dbReference type="EMBL" id="EFQ25844.1"/>
    </source>
</evidence>
<dbReference type="PANTHER" id="PTHR12801">
    <property type="entry name" value="RNA EXONUCLEASE REXO1 / RECO3 FAMILY MEMBER-RELATED"/>
    <property type="match status" value="1"/>
</dbReference>
<reference evidence="9" key="1">
    <citation type="journal article" date="2012" name="Nat. Genet.">
        <title>Lifestyle transitions in plant pathogenic Colletotrichum fungi deciphered by genome and transcriptome analyses.</title>
        <authorList>
            <person name="O'Connell R.J."/>
            <person name="Thon M.R."/>
            <person name="Hacquard S."/>
            <person name="Amyotte S.G."/>
            <person name="Kleemann J."/>
            <person name="Torres M.F."/>
            <person name="Damm U."/>
            <person name="Buiate E.A."/>
            <person name="Epstein L."/>
            <person name="Alkan N."/>
            <person name="Altmueller J."/>
            <person name="Alvarado-Balderrama L."/>
            <person name="Bauser C.A."/>
            <person name="Becker C."/>
            <person name="Birren B.W."/>
            <person name="Chen Z."/>
            <person name="Choi J."/>
            <person name="Crouch J.A."/>
            <person name="Duvick J.P."/>
            <person name="Farman M.A."/>
            <person name="Gan P."/>
            <person name="Heiman D."/>
            <person name="Henrissat B."/>
            <person name="Howard R.J."/>
            <person name="Kabbage M."/>
            <person name="Koch C."/>
            <person name="Kracher B."/>
            <person name="Kubo Y."/>
            <person name="Law A.D."/>
            <person name="Lebrun M.-H."/>
            <person name="Lee Y.-H."/>
            <person name="Miyara I."/>
            <person name="Moore N."/>
            <person name="Neumann U."/>
            <person name="Nordstroem K."/>
            <person name="Panaccione D.G."/>
            <person name="Panstruga R."/>
            <person name="Place M."/>
            <person name="Proctor R.H."/>
            <person name="Prusky D."/>
            <person name="Rech G."/>
            <person name="Reinhardt R."/>
            <person name="Rollins J.A."/>
            <person name="Rounsley S."/>
            <person name="Schardl C.L."/>
            <person name="Schwartz D.C."/>
            <person name="Shenoy N."/>
            <person name="Shirasu K."/>
            <person name="Sikhakolli U.R."/>
            <person name="Stueber K."/>
            <person name="Sukno S.A."/>
            <person name="Sweigard J.A."/>
            <person name="Takano Y."/>
            <person name="Takahara H."/>
            <person name="Trail F."/>
            <person name="van der Does H.C."/>
            <person name="Voll L.M."/>
            <person name="Will I."/>
            <person name="Young S."/>
            <person name="Zeng Q."/>
            <person name="Zhang J."/>
            <person name="Zhou S."/>
            <person name="Dickman M.B."/>
            <person name="Schulze-Lefert P."/>
            <person name="Ver Loren van Themaat E."/>
            <person name="Ma L.-J."/>
            <person name="Vaillancourt L.J."/>
        </authorList>
    </citation>
    <scope>NUCLEOTIDE SEQUENCE [LARGE SCALE GENOMIC DNA]</scope>
    <source>
        <strain evidence="9">M1.001 / M2 / FGSC 10212</strain>
    </source>
</reference>
<dbReference type="GeneID" id="24406353"/>